<organism evidence="2 3">
    <name type="scientific">Anaerotruncus colihominis</name>
    <dbReference type="NCBI Taxonomy" id="169435"/>
    <lineage>
        <taxon>Bacteria</taxon>
        <taxon>Bacillati</taxon>
        <taxon>Bacillota</taxon>
        <taxon>Clostridia</taxon>
        <taxon>Eubacteriales</taxon>
        <taxon>Oscillospiraceae</taxon>
        <taxon>Anaerotruncus</taxon>
    </lineage>
</organism>
<evidence type="ECO:0000313" key="3">
    <source>
        <dbReference type="Proteomes" id="UP000196386"/>
    </source>
</evidence>
<dbReference type="AlphaFoldDB" id="A0A1Y4MYY3"/>
<evidence type="ECO:0000256" key="1">
    <source>
        <dbReference type="SAM" id="MobiDB-lite"/>
    </source>
</evidence>
<dbReference type="Proteomes" id="UP000196386">
    <property type="component" value="Unassembled WGS sequence"/>
</dbReference>
<protein>
    <submittedName>
        <fullName evidence="2">Uncharacterized protein</fullName>
    </submittedName>
</protein>
<evidence type="ECO:0000313" key="2">
    <source>
        <dbReference type="EMBL" id="OUP69050.1"/>
    </source>
</evidence>
<reference evidence="3" key="1">
    <citation type="submission" date="2017-04" db="EMBL/GenBank/DDBJ databases">
        <title>Function of individual gut microbiota members based on whole genome sequencing of pure cultures obtained from chicken caecum.</title>
        <authorList>
            <person name="Medvecky M."/>
            <person name="Cejkova D."/>
            <person name="Polansky O."/>
            <person name="Karasova D."/>
            <person name="Kubasova T."/>
            <person name="Cizek A."/>
            <person name="Rychlik I."/>
        </authorList>
    </citation>
    <scope>NUCLEOTIDE SEQUENCE [LARGE SCALE GENOMIC DNA]</scope>
    <source>
        <strain evidence="3">An175</strain>
    </source>
</reference>
<accession>A0A1Y4MYY3</accession>
<dbReference type="EMBL" id="NFKP01000012">
    <property type="protein sequence ID" value="OUP69050.1"/>
    <property type="molecule type" value="Genomic_DNA"/>
</dbReference>
<feature type="region of interest" description="Disordered" evidence="1">
    <location>
        <begin position="64"/>
        <end position="86"/>
    </location>
</feature>
<gene>
    <name evidence="2" type="ORF">B5F11_10500</name>
</gene>
<sequence>MQNPRQPRCVCHGFCLGQAKRLNRCLAACGPRWRARPVRGSLTAGRFACPAGYSGLSGANSTGRGQAAAAPLSAPHGTGAGRPYPVDPTLGRAQSILTRRPTHYSRRSRLKFFAKLFFKKAGNGKIVKRGVL</sequence>
<name>A0A1Y4MYY3_9FIRM</name>
<comment type="caution">
    <text evidence="2">The sequence shown here is derived from an EMBL/GenBank/DDBJ whole genome shotgun (WGS) entry which is preliminary data.</text>
</comment>
<proteinExistence type="predicted"/>